<dbReference type="InterPro" id="IPR027417">
    <property type="entry name" value="P-loop_NTPase"/>
</dbReference>
<dbReference type="NCBIfam" id="NF006799">
    <property type="entry name" value="PRK09302.1"/>
    <property type="match status" value="1"/>
</dbReference>
<dbReference type="RefSeq" id="WP_321544935.1">
    <property type="nucleotide sequence ID" value="NZ_JAXIVS010000002.1"/>
</dbReference>
<dbReference type="PANTHER" id="PTHR42926">
    <property type="match status" value="1"/>
</dbReference>
<protein>
    <recommendedName>
        <fullName evidence="1">non-specific serine/threonine protein kinase</fullName>
        <ecNumber evidence="1">2.7.11.1</ecNumber>
    </recommendedName>
</protein>
<dbReference type="Pfam" id="PF06745">
    <property type="entry name" value="ATPase"/>
    <property type="match status" value="2"/>
</dbReference>
<keyword evidence="4" id="KW-0677">Repeat</keyword>
<accession>A0ABU5GZT6</accession>
<feature type="domain" description="KaiC" evidence="7">
    <location>
        <begin position="247"/>
        <end position="468"/>
    </location>
</feature>
<dbReference type="EC" id="2.7.11.1" evidence="1"/>
<keyword evidence="2" id="KW-0597">Phosphoprotein</keyword>
<evidence type="ECO:0000256" key="1">
    <source>
        <dbReference type="ARBA" id="ARBA00012513"/>
    </source>
</evidence>
<dbReference type="PROSITE" id="PS51146">
    <property type="entry name" value="KAIC"/>
    <property type="match status" value="2"/>
</dbReference>
<dbReference type="InterPro" id="IPR003593">
    <property type="entry name" value="AAA+_ATPase"/>
</dbReference>
<evidence type="ECO:0000256" key="2">
    <source>
        <dbReference type="ARBA" id="ARBA00022553"/>
    </source>
</evidence>
<comment type="caution">
    <text evidence="8">The sequence shown here is derived from an EMBL/GenBank/DDBJ whole genome shotgun (WGS) entry which is preliminary data.</text>
</comment>
<reference evidence="8 9" key="1">
    <citation type="submission" date="2023-12" db="EMBL/GenBank/DDBJ databases">
        <title>the genome sequence of Hyalangium sp. s54d21.</title>
        <authorList>
            <person name="Zhang X."/>
        </authorList>
    </citation>
    <scope>NUCLEOTIDE SEQUENCE [LARGE SCALE GENOMIC DNA]</scope>
    <source>
        <strain evidence="9">s54d21</strain>
    </source>
</reference>
<keyword evidence="3 8" id="KW-0808">Transferase</keyword>
<dbReference type="SMART" id="SM00382">
    <property type="entry name" value="AAA"/>
    <property type="match status" value="2"/>
</dbReference>
<proteinExistence type="predicted"/>
<sequence>MSPVVKVATGISGLDRITQGGLPKGRTTLITGKSGAAKSVLALQLAGHFARSGMKTVVFAVEETPSDLIESGDSLGFGLSELVAQGQLRFADLTHPADSATVVTGDYDITAMLHRVEAAAKEFGAQALILDSATALFSPKPSEERLRSHFFHLIDSFRKYQLTAVVTAEAPDDYGPRTTLGVEDFVCDVVLVLRNLIDSERRRRTIEVHKYRRSGHQKGEYPCTVSARGLMVFPFGAPASQERLQNERFSSGFEGLDSMMNGGWLRDSITMLRGPAGSGKTTMAGMYARAGAQRGERVAYYGFEETKPMLMRNFSNIGMPMEEFTQAGTLLLECRYPEATSPEDLLVELRQSLEEFRPSLIVLDSISSVAHSTSTRGFRQFMVGFASLVREHNRSALLTQTINDVKEDERTAPFLSTIADAIISLDYHRHGKKLERTINVTKMRGSAHSDDAFRLMIRPGGLGVSELE</sequence>
<feature type="domain" description="KaiC" evidence="7">
    <location>
        <begin position="5"/>
        <end position="246"/>
    </location>
</feature>
<dbReference type="InterPro" id="IPR010624">
    <property type="entry name" value="KaiC_dom"/>
</dbReference>
<keyword evidence="5" id="KW-0418">Kinase</keyword>
<evidence type="ECO:0000256" key="5">
    <source>
        <dbReference type="ARBA" id="ARBA00022777"/>
    </source>
</evidence>
<dbReference type="InterPro" id="IPR030665">
    <property type="entry name" value="KaiC"/>
</dbReference>
<evidence type="ECO:0000256" key="3">
    <source>
        <dbReference type="ARBA" id="ARBA00022679"/>
    </source>
</evidence>
<evidence type="ECO:0000313" key="9">
    <source>
        <dbReference type="Proteomes" id="UP001291309"/>
    </source>
</evidence>
<gene>
    <name evidence="8" type="primary">kaiC</name>
    <name evidence="8" type="ORF">SYV04_07455</name>
</gene>
<organism evidence="8 9">
    <name type="scientific">Hyalangium rubrum</name>
    <dbReference type="NCBI Taxonomy" id="3103134"/>
    <lineage>
        <taxon>Bacteria</taxon>
        <taxon>Pseudomonadati</taxon>
        <taxon>Myxococcota</taxon>
        <taxon>Myxococcia</taxon>
        <taxon>Myxococcales</taxon>
        <taxon>Cystobacterineae</taxon>
        <taxon>Archangiaceae</taxon>
        <taxon>Hyalangium</taxon>
    </lineage>
</organism>
<keyword evidence="9" id="KW-1185">Reference proteome</keyword>
<name>A0ABU5GZT6_9BACT</name>
<evidence type="ECO:0000256" key="4">
    <source>
        <dbReference type="ARBA" id="ARBA00022737"/>
    </source>
</evidence>
<dbReference type="GO" id="GO:0004674">
    <property type="term" value="F:protein serine/threonine kinase activity"/>
    <property type="evidence" value="ECO:0007669"/>
    <property type="project" value="UniProtKB-EC"/>
</dbReference>
<evidence type="ECO:0000259" key="7">
    <source>
        <dbReference type="PROSITE" id="PS51146"/>
    </source>
</evidence>
<dbReference type="InterPro" id="IPR014774">
    <property type="entry name" value="KaiC-like_dom"/>
</dbReference>
<evidence type="ECO:0000256" key="6">
    <source>
        <dbReference type="ARBA" id="ARBA00022801"/>
    </source>
</evidence>
<dbReference type="Proteomes" id="UP001291309">
    <property type="component" value="Unassembled WGS sequence"/>
</dbReference>
<dbReference type="PIRSF" id="PIRSF039117">
    <property type="entry name" value="KaiC"/>
    <property type="match status" value="1"/>
</dbReference>
<dbReference type="PANTHER" id="PTHR42926:SF1">
    <property type="entry name" value="CIRCADIAN CLOCK OSCILLATOR PROTEIN KAIC 1"/>
    <property type="match status" value="1"/>
</dbReference>
<dbReference type="EMBL" id="JAXIVS010000002">
    <property type="protein sequence ID" value="MDY7226214.1"/>
    <property type="molecule type" value="Genomic_DNA"/>
</dbReference>
<dbReference type="InterPro" id="IPR051347">
    <property type="entry name" value="Circadian_clock_KaiC-rel"/>
</dbReference>
<keyword evidence="6" id="KW-0378">Hydrolase</keyword>
<evidence type="ECO:0000313" key="8">
    <source>
        <dbReference type="EMBL" id="MDY7226214.1"/>
    </source>
</evidence>
<dbReference type="SUPFAM" id="SSF52540">
    <property type="entry name" value="P-loop containing nucleoside triphosphate hydrolases"/>
    <property type="match status" value="2"/>
</dbReference>
<dbReference type="Gene3D" id="3.40.50.300">
    <property type="entry name" value="P-loop containing nucleotide triphosphate hydrolases"/>
    <property type="match status" value="2"/>
</dbReference>